<evidence type="ECO:0000313" key="2">
    <source>
        <dbReference type="EMBL" id="OUM23866.1"/>
    </source>
</evidence>
<sequence>MGAGLSREAGIALPGTGCAGVRGASPLPQGSRTLIGFLSKVTHDYSNRPTAGLTPGRASALAAQAGAGT</sequence>
<comment type="caution">
    <text evidence="2">The sequence shown here is derived from an EMBL/GenBank/DDBJ whole genome shotgun (WGS) entry which is preliminary data.</text>
</comment>
<reference evidence="2 3" key="1">
    <citation type="submission" date="2017-05" db="EMBL/GenBank/DDBJ databases">
        <title>Whole genome sequence of Pseudomonas putida isolate 1312 commercialized as a biostimulant.</title>
        <authorList>
            <person name="Crovadore J."/>
            <person name="Blanc P."/>
            <person name="Chablais R."/>
            <person name="Cochard B."/>
            <person name="Grizard D."/>
            <person name="Lefort F."/>
        </authorList>
    </citation>
    <scope>NUCLEOTIDE SEQUENCE [LARGE SCALE GENOMIC DNA]</scope>
    <source>
        <strain evidence="2 3">1312</strain>
    </source>
</reference>
<name>A0A1Y3KDE2_PSEPU</name>
<feature type="compositionally biased region" description="Low complexity" evidence="1">
    <location>
        <begin position="56"/>
        <end position="69"/>
    </location>
</feature>
<gene>
    <name evidence="2" type="ORF">B8W72_28655</name>
</gene>
<dbReference type="AlphaFoldDB" id="A0A1Y3KDE2"/>
<protein>
    <submittedName>
        <fullName evidence="2">Uncharacterized protein</fullName>
    </submittedName>
</protein>
<dbReference type="Proteomes" id="UP000196082">
    <property type="component" value="Unassembled WGS sequence"/>
</dbReference>
<proteinExistence type="predicted"/>
<evidence type="ECO:0000256" key="1">
    <source>
        <dbReference type="SAM" id="MobiDB-lite"/>
    </source>
</evidence>
<organism evidence="2 3">
    <name type="scientific">Pseudomonas putida</name>
    <name type="common">Arthrobacter siderocapsulatus</name>
    <dbReference type="NCBI Taxonomy" id="303"/>
    <lineage>
        <taxon>Bacteria</taxon>
        <taxon>Pseudomonadati</taxon>
        <taxon>Pseudomonadota</taxon>
        <taxon>Gammaproteobacteria</taxon>
        <taxon>Pseudomonadales</taxon>
        <taxon>Pseudomonadaceae</taxon>
        <taxon>Pseudomonas</taxon>
    </lineage>
</organism>
<evidence type="ECO:0000313" key="3">
    <source>
        <dbReference type="Proteomes" id="UP000196082"/>
    </source>
</evidence>
<dbReference type="EMBL" id="NFSB01000090">
    <property type="protein sequence ID" value="OUM23866.1"/>
    <property type="molecule type" value="Genomic_DNA"/>
</dbReference>
<accession>A0A1Y3KDE2</accession>
<feature type="region of interest" description="Disordered" evidence="1">
    <location>
        <begin position="47"/>
        <end position="69"/>
    </location>
</feature>